<comment type="caution">
    <text evidence="2">The sequence shown here is derived from an EMBL/GenBank/DDBJ whole genome shotgun (WGS) entry which is preliminary data.</text>
</comment>
<feature type="compositionally biased region" description="Low complexity" evidence="1">
    <location>
        <begin position="743"/>
        <end position="753"/>
    </location>
</feature>
<feature type="region of interest" description="Disordered" evidence="1">
    <location>
        <begin position="705"/>
        <end position="757"/>
    </location>
</feature>
<evidence type="ECO:0000313" key="2">
    <source>
        <dbReference type="EMBL" id="CAK0843183.1"/>
    </source>
</evidence>
<feature type="region of interest" description="Disordered" evidence="1">
    <location>
        <begin position="338"/>
        <end position="366"/>
    </location>
</feature>
<dbReference type="EMBL" id="CAUYUJ010014558">
    <property type="protein sequence ID" value="CAK0843183.1"/>
    <property type="molecule type" value="Genomic_DNA"/>
</dbReference>
<reference evidence="2" key="1">
    <citation type="submission" date="2023-10" db="EMBL/GenBank/DDBJ databases">
        <authorList>
            <person name="Chen Y."/>
            <person name="Shah S."/>
            <person name="Dougan E. K."/>
            <person name="Thang M."/>
            <person name="Chan C."/>
        </authorList>
    </citation>
    <scope>NUCLEOTIDE SEQUENCE [LARGE SCALE GENOMIC DNA]</scope>
</reference>
<feature type="region of interest" description="Disordered" evidence="1">
    <location>
        <begin position="1"/>
        <end position="121"/>
    </location>
</feature>
<evidence type="ECO:0000313" key="3">
    <source>
        <dbReference type="Proteomes" id="UP001189429"/>
    </source>
</evidence>
<evidence type="ECO:0000256" key="1">
    <source>
        <dbReference type="SAM" id="MobiDB-lite"/>
    </source>
</evidence>
<feature type="region of interest" description="Disordered" evidence="1">
    <location>
        <begin position="621"/>
        <end position="653"/>
    </location>
</feature>
<keyword evidence="3" id="KW-1185">Reference proteome</keyword>
<feature type="compositionally biased region" description="Polar residues" evidence="1">
    <location>
        <begin position="728"/>
        <end position="739"/>
    </location>
</feature>
<organism evidence="2 3">
    <name type="scientific">Prorocentrum cordatum</name>
    <dbReference type="NCBI Taxonomy" id="2364126"/>
    <lineage>
        <taxon>Eukaryota</taxon>
        <taxon>Sar</taxon>
        <taxon>Alveolata</taxon>
        <taxon>Dinophyceae</taxon>
        <taxon>Prorocentrales</taxon>
        <taxon>Prorocentraceae</taxon>
        <taxon>Prorocentrum</taxon>
    </lineage>
</organism>
<feature type="region of interest" description="Disordered" evidence="1">
    <location>
        <begin position="412"/>
        <end position="445"/>
    </location>
</feature>
<proteinExistence type="predicted"/>
<accession>A0ABN9TBW4</accession>
<sequence>MCRGSYTVGGGGAGGAKWASGTGRRRERRGEGAGSRNRRGARASSRDAGRCATWAKGDQSPAEKGSPPEDPVDCRFAGSRMLKRAYTTTTNEVVVRATSSTSHPEATPTSSSRLSSGSHPDPGCCCSWGQVLQAMLGRRSSPGGGDPDRLLEGDGFPRRRRKKPGNPDGTASAGLLMSIPSEEPVIYREEVLRRRYPRRKSWPSSQAETMGKTPRIARTSSKDAAVMLESLASFRGVEAGLDRRTRRDRQLSTVYSVVEDSSSSSDGRSDDPRAGSGEDGCGGHRGSEDDCNFPTMSSICSRTTCDESAGSCARRRKAPAKNAGCSFPFLLSFTRDTDQATAREPPPCRSPARRKPHDGADFHNSPHSHILHASVLDRTGGVLSVFVTGESFYDNPYEYFERAGRAMRHGWPDARAPASPAASHGAQPVPVSPTAASGVAQPAPVSPTAAAGVAQAAAWPSARSAAGPQPVVTAVAPRRPAATVVTAVAPRWPDARAPASPVAARGAPLVPVAPTAAAGAAPSAPWPATCSAGGQQPVVAPAPAPGPAAAGLWTAGASGLTAVVQTPAAVVRSVRPASAQTAAGRWTPGQPVVAAVVRGAPGPARLSEALRLPLSRVTQAPSSARPVAGPPWHAAADGGALGAPRPCSPAVARPQSPAVLGATAARPRTPEPPGAHAPTTASPLLRQAAPEGAWDHAARLLRDGESTGALSPELTSVRTLSPEAVRTLSPQTRPPSSTAAVDAAPEQAAELAPAAPPPLRQAAPEALRARAAHLIRDADCSGALKPALTAVRACSETSPPGLAAAAGGVPGQPGALAPAAHAPLREAAPESLRARAAHLIRDAGRTGALRRALTAARGNFAEGRAGALWPPGLQHAPCDPEQRDEKCRADAVTVPSPSKAAGSSCLVIRAMGDACAKLCHRDVAVAVPPGPPTATAQFTDRFQSQVWSTEKFPLVQGGAGGEHRGNCA</sequence>
<feature type="compositionally biased region" description="Low complexity" evidence="1">
    <location>
        <begin position="413"/>
        <end position="428"/>
    </location>
</feature>
<name>A0ABN9TBW4_9DINO</name>
<protein>
    <submittedName>
        <fullName evidence="2">Uncharacterized protein</fullName>
    </submittedName>
</protein>
<feature type="compositionally biased region" description="Polar residues" evidence="1">
    <location>
        <begin position="86"/>
        <end position="109"/>
    </location>
</feature>
<feature type="region of interest" description="Disordered" evidence="1">
    <location>
        <begin position="197"/>
        <end position="219"/>
    </location>
</feature>
<feature type="region of interest" description="Disordered" evidence="1">
    <location>
        <begin position="662"/>
        <end position="681"/>
    </location>
</feature>
<dbReference type="Proteomes" id="UP001189429">
    <property type="component" value="Unassembled WGS sequence"/>
</dbReference>
<feature type="region of interest" description="Disordered" evidence="1">
    <location>
        <begin position="242"/>
        <end position="286"/>
    </location>
</feature>
<feature type="compositionally biased region" description="Basic and acidic residues" evidence="1">
    <location>
        <begin position="146"/>
        <end position="157"/>
    </location>
</feature>
<feature type="compositionally biased region" description="Low complexity" evidence="1">
    <location>
        <begin position="252"/>
        <end position="266"/>
    </location>
</feature>
<feature type="region of interest" description="Disordered" evidence="1">
    <location>
        <begin position="136"/>
        <end position="178"/>
    </location>
</feature>
<gene>
    <name evidence="2" type="ORF">PCOR1329_LOCUS37614</name>
</gene>